<evidence type="ECO:0000256" key="2">
    <source>
        <dbReference type="ARBA" id="ARBA00022630"/>
    </source>
</evidence>
<evidence type="ECO:0000256" key="1">
    <source>
        <dbReference type="ARBA" id="ARBA00001974"/>
    </source>
</evidence>
<sequence>MGVPDKVVIVGASLAGLRAAQAARADGFTGELVLIGDETHLPYDRPPLSKDFILGVEEPVTPYFDGATTLADELDIRLMLGAPADSLDSASRLVTVGDVAVDYDAILLATGSAARRLPGSEHLQGVETLRTLDDALRVGRALRSGCRTVIVGGGFIGSEVASAAAEHGAHATIVEAAETPLVRAVGATAGKWLSDLHQRHGTELLCGAGVESLVGGSRVEAVRLTDGRTLTADLVVVGIGADPNTGWLTGSGLTLDNGIVCDATMRAGESVWAAGDVARWWSEDFERSIRIEHWTNAAEQGARAMRNLLAPESPVAYRHIPYFWSDWYGSRIQLVGLPVGEPTVVTGSPTSDAFVALYRENDRLVGALALNRRGDVMKYRALIARAASWDDGLALAEVRNARTVAV</sequence>
<dbReference type="InterPro" id="IPR050446">
    <property type="entry name" value="FAD-oxidoreductase/Apoptosis"/>
</dbReference>
<dbReference type="EMBL" id="JAAXPC010000018">
    <property type="protein sequence ID" value="NKY04469.1"/>
    <property type="molecule type" value="Genomic_DNA"/>
</dbReference>
<evidence type="ECO:0000259" key="6">
    <source>
        <dbReference type="Pfam" id="PF14759"/>
    </source>
</evidence>
<keyword evidence="3" id="KW-0274">FAD</keyword>
<dbReference type="SUPFAM" id="SSF55424">
    <property type="entry name" value="FAD/NAD-linked reductases, dimerisation (C-terminal) domain"/>
    <property type="match status" value="1"/>
</dbReference>
<dbReference type="InterPro" id="IPR016156">
    <property type="entry name" value="FAD/NAD-linked_Rdtase_dimer_sf"/>
</dbReference>
<dbReference type="Proteomes" id="UP000563898">
    <property type="component" value="Unassembled WGS sequence"/>
</dbReference>
<gene>
    <name evidence="7" type="ORF">HGA05_23145</name>
</gene>
<reference evidence="7 8" key="1">
    <citation type="submission" date="2020-04" db="EMBL/GenBank/DDBJ databases">
        <title>MicrobeNet Type strains.</title>
        <authorList>
            <person name="Nicholson A.C."/>
        </authorList>
    </citation>
    <scope>NUCLEOTIDE SEQUENCE [LARGE SCALE GENOMIC DNA]</scope>
    <source>
        <strain evidence="7 8">ATCC BAA-14</strain>
    </source>
</reference>
<dbReference type="PRINTS" id="PR00411">
    <property type="entry name" value="PNDRDTASEI"/>
</dbReference>
<evidence type="ECO:0000313" key="7">
    <source>
        <dbReference type="EMBL" id="NKY04469.1"/>
    </source>
</evidence>
<dbReference type="InterPro" id="IPR036188">
    <property type="entry name" value="FAD/NAD-bd_sf"/>
</dbReference>
<feature type="domain" description="Reductase C-terminal" evidence="6">
    <location>
        <begin position="322"/>
        <end position="391"/>
    </location>
</feature>
<evidence type="ECO:0000256" key="4">
    <source>
        <dbReference type="ARBA" id="ARBA00023002"/>
    </source>
</evidence>
<dbReference type="Gene3D" id="3.50.50.60">
    <property type="entry name" value="FAD/NAD(P)-binding domain"/>
    <property type="match status" value="2"/>
</dbReference>
<accession>A0A846WS98</accession>
<proteinExistence type="predicted"/>
<dbReference type="SUPFAM" id="SSF51905">
    <property type="entry name" value="FAD/NAD(P)-binding domain"/>
    <property type="match status" value="1"/>
</dbReference>
<feature type="domain" description="FAD/NAD(P)-binding" evidence="5">
    <location>
        <begin position="6"/>
        <end position="301"/>
    </location>
</feature>
<dbReference type="Gene3D" id="3.30.390.30">
    <property type="match status" value="1"/>
</dbReference>
<dbReference type="RefSeq" id="WP_006372216.1">
    <property type="nucleotide sequence ID" value="NZ_JAAXPC010000018.1"/>
</dbReference>
<evidence type="ECO:0000259" key="5">
    <source>
        <dbReference type="Pfam" id="PF07992"/>
    </source>
</evidence>
<dbReference type="GO" id="GO:0005737">
    <property type="term" value="C:cytoplasm"/>
    <property type="evidence" value="ECO:0007669"/>
    <property type="project" value="TreeGrafter"/>
</dbReference>
<dbReference type="PANTHER" id="PTHR43557:SF2">
    <property type="entry name" value="RIESKE DOMAIN-CONTAINING PROTEIN-RELATED"/>
    <property type="match status" value="1"/>
</dbReference>
<evidence type="ECO:0000313" key="8">
    <source>
        <dbReference type="Proteomes" id="UP000563898"/>
    </source>
</evidence>
<dbReference type="InterPro" id="IPR028202">
    <property type="entry name" value="Reductase_C"/>
</dbReference>
<evidence type="ECO:0000256" key="3">
    <source>
        <dbReference type="ARBA" id="ARBA00022827"/>
    </source>
</evidence>
<dbReference type="AlphaFoldDB" id="A0A846WS98"/>
<name>A0A846WS98_9ACTN</name>
<organism evidence="7 8">
    <name type="scientific">Gordonia polyisoprenivorans</name>
    <dbReference type="NCBI Taxonomy" id="84595"/>
    <lineage>
        <taxon>Bacteria</taxon>
        <taxon>Bacillati</taxon>
        <taxon>Actinomycetota</taxon>
        <taxon>Actinomycetes</taxon>
        <taxon>Mycobacteriales</taxon>
        <taxon>Gordoniaceae</taxon>
        <taxon>Gordonia</taxon>
    </lineage>
</organism>
<dbReference type="Pfam" id="PF14759">
    <property type="entry name" value="Reductase_C"/>
    <property type="match status" value="1"/>
</dbReference>
<dbReference type="PRINTS" id="PR00368">
    <property type="entry name" value="FADPNR"/>
</dbReference>
<dbReference type="PANTHER" id="PTHR43557">
    <property type="entry name" value="APOPTOSIS-INDUCING FACTOR 1"/>
    <property type="match status" value="1"/>
</dbReference>
<dbReference type="GO" id="GO:0016651">
    <property type="term" value="F:oxidoreductase activity, acting on NAD(P)H"/>
    <property type="evidence" value="ECO:0007669"/>
    <property type="project" value="TreeGrafter"/>
</dbReference>
<dbReference type="InterPro" id="IPR023753">
    <property type="entry name" value="FAD/NAD-binding_dom"/>
</dbReference>
<protein>
    <submittedName>
        <fullName evidence="7">FAD-dependent oxidoreductase</fullName>
    </submittedName>
</protein>
<dbReference type="Pfam" id="PF07992">
    <property type="entry name" value="Pyr_redox_2"/>
    <property type="match status" value="1"/>
</dbReference>
<comment type="caution">
    <text evidence="7">The sequence shown here is derived from an EMBL/GenBank/DDBJ whole genome shotgun (WGS) entry which is preliminary data.</text>
</comment>
<comment type="cofactor">
    <cofactor evidence="1">
        <name>FAD</name>
        <dbReference type="ChEBI" id="CHEBI:57692"/>
    </cofactor>
</comment>
<keyword evidence="4" id="KW-0560">Oxidoreductase</keyword>
<keyword evidence="2" id="KW-0285">Flavoprotein</keyword>